<evidence type="ECO:0000313" key="3">
    <source>
        <dbReference type="EMBL" id="KAJ8939755.1"/>
    </source>
</evidence>
<dbReference type="InterPro" id="IPR035445">
    <property type="entry name" value="GYF-like_dom_sf"/>
</dbReference>
<dbReference type="AlphaFoldDB" id="A0AAV8XME4"/>
<dbReference type="PANTHER" id="PTHR14445:SF36">
    <property type="entry name" value="FI03272P-RELATED"/>
    <property type="match status" value="1"/>
</dbReference>
<dbReference type="PANTHER" id="PTHR14445">
    <property type="entry name" value="GRB10 INTERACTING GYF PROTEIN"/>
    <property type="match status" value="1"/>
</dbReference>
<dbReference type="SMART" id="SM00444">
    <property type="entry name" value="GYF"/>
    <property type="match status" value="1"/>
</dbReference>
<feature type="non-terminal residue" evidence="3">
    <location>
        <position position="396"/>
    </location>
</feature>
<feature type="region of interest" description="Disordered" evidence="1">
    <location>
        <begin position="182"/>
        <end position="288"/>
    </location>
</feature>
<feature type="compositionally biased region" description="Low complexity" evidence="1">
    <location>
        <begin position="42"/>
        <end position="51"/>
    </location>
</feature>
<feature type="compositionally biased region" description="Basic and acidic residues" evidence="1">
    <location>
        <begin position="150"/>
        <end position="160"/>
    </location>
</feature>
<dbReference type="PROSITE" id="PS50829">
    <property type="entry name" value="GYF"/>
    <property type="match status" value="1"/>
</dbReference>
<dbReference type="Gene3D" id="3.30.1490.40">
    <property type="match status" value="1"/>
</dbReference>
<organism evidence="3 4">
    <name type="scientific">Aromia moschata</name>
    <dbReference type="NCBI Taxonomy" id="1265417"/>
    <lineage>
        <taxon>Eukaryota</taxon>
        <taxon>Metazoa</taxon>
        <taxon>Ecdysozoa</taxon>
        <taxon>Arthropoda</taxon>
        <taxon>Hexapoda</taxon>
        <taxon>Insecta</taxon>
        <taxon>Pterygota</taxon>
        <taxon>Neoptera</taxon>
        <taxon>Endopterygota</taxon>
        <taxon>Coleoptera</taxon>
        <taxon>Polyphaga</taxon>
        <taxon>Cucujiformia</taxon>
        <taxon>Chrysomeloidea</taxon>
        <taxon>Cerambycidae</taxon>
        <taxon>Cerambycinae</taxon>
        <taxon>Callichromatini</taxon>
        <taxon>Aromia</taxon>
    </lineage>
</organism>
<proteinExistence type="predicted"/>
<dbReference type="SUPFAM" id="SSF55277">
    <property type="entry name" value="GYF domain"/>
    <property type="match status" value="1"/>
</dbReference>
<feature type="compositionally biased region" description="Basic and acidic residues" evidence="1">
    <location>
        <begin position="249"/>
        <end position="271"/>
    </location>
</feature>
<name>A0AAV8XME4_9CUCU</name>
<feature type="region of interest" description="Disordered" evidence="1">
    <location>
        <begin position="1"/>
        <end position="167"/>
    </location>
</feature>
<accession>A0AAV8XME4</accession>
<dbReference type="CDD" id="cd00072">
    <property type="entry name" value="GYF"/>
    <property type="match status" value="1"/>
</dbReference>
<evidence type="ECO:0000313" key="4">
    <source>
        <dbReference type="Proteomes" id="UP001162162"/>
    </source>
</evidence>
<feature type="compositionally biased region" description="Polar residues" evidence="1">
    <location>
        <begin position="202"/>
        <end position="230"/>
    </location>
</feature>
<feature type="compositionally biased region" description="Gly residues" evidence="1">
    <location>
        <begin position="67"/>
        <end position="85"/>
    </location>
</feature>
<sequence length="396" mass="44350">MTDSMNFGPDWIRNLSSEGSTGGGTSGGTRYQLADFREAGRGRPTTLSGPPRGRGGSLERGGRISRGRGGYQYGRGSGYESGWGNGEQPDWSPRKEYGQRTMSMDNWRRTRNNEDDDGWRNVRGSMHEKWGRSTSWRGEGIRGKGGPPERGNRTTWHDLNRAPPSRRSCGIMRTTCLNGLQKIPQRAGLEGKPPNKKDMGLQKSTSQQHISNKSMHPPLSSSKSTMSLVNKSEENANRREKKSVPNIPEKVDKEVVVQQRAKSEGPPKPIEKQPVITNGPVHATPSEMKSPISERFQEDFVLKLVVDEEPPKQTPSNFEVGGIQPPPNLVAPPMHDKWFYQDPQGQMQGPFSNIEMAEWYKAGYFSNQLKVRRQCDERFFLLGELIKCAEGRTLPV</sequence>
<evidence type="ECO:0000256" key="1">
    <source>
        <dbReference type="SAM" id="MobiDB-lite"/>
    </source>
</evidence>
<protein>
    <recommendedName>
        <fullName evidence="2">GYF domain-containing protein</fullName>
    </recommendedName>
</protein>
<gene>
    <name evidence="3" type="ORF">NQ318_004168</name>
</gene>
<dbReference type="Proteomes" id="UP001162162">
    <property type="component" value="Unassembled WGS sequence"/>
</dbReference>
<dbReference type="GO" id="GO:0005829">
    <property type="term" value="C:cytosol"/>
    <property type="evidence" value="ECO:0007669"/>
    <property type="project" value="TreeGrafter"/>
</dbReference>
<keyword evidence="4" id="KW-1185">Reference proteome</keyword>
<dbReference type="Pfam" id="PF02213">
    <property type="entry name" value="GYF"/>
    <property type="match status" value="1"/>
</dbReference>
<comment type="caution">
    <text evidence="3">The sequence shown here is derived from an EMBL/GenBank/DDBJ whole genome shotgun (WGS) entry which is preliminary data.</text>
</comment>
<feature type="domain" description="GYF" evidence="2">
    <location>
        <begin position="335"/>
        <end position="383"/>
    </location>
</feature>
<dbReference type="EMBL" id="JAPWTK010000471">
    <property type="protein sequence ID" value="KAJ8939755.1"/>
    <property type="molecule type" value="Genomic_DNA"/>
</dbReference>
<dbReference type="InterPro" id="IPR051640">
    <property type="entry name" value="GRB10-interact_GYF"/>
</dbReference>
<evidence type="ECO:0000259" key="2">
    <source>
        <dbReference type="PROSITE" id="PS50829"/>
    </source>
</evidence>
<dbReference type="InterPro" id="IPR003169">
    <property type="entry name" value="GYF"/>
</dbReference>
<reference evidence="3" key="1">
    <citation type="journal article" date="2023" name="Insect Mol. Biol.">
        <title>Genome sequencing provides insights into the evolution of gene families encoding plant cell wall-degrading enzymes in longhorned beetles.</title>
        <authorList>
            <person name="Shin N.R."/>
            <person name="Okamura Y."/>
            <person name="Kirsch R."/>
            <person name="Pauchet Y."/>
        </authorList>
    </citation>
    <scope>NUCLEOTIDE SEQUENCE</scope>
    <source>
        <strain evidence="3">AMC_N1</strain>
    </source>
</reference>